<sequence length="152" mass="16783">MYAGALRIIHPALRLPRRPPTLSVARCISTVLPEAKRALASLDCANALGVKIPYILVGHFSWILGAGVLTRWLKTTNGGVGEDERSARLTTQLGVPAHIILKSHAHEYPDKNVLVLGERHEMLRKVAEGYGFKNVYTTSGADRWYQCHPKCS</sequence>
<protein>
    <submittedName>
        <fullName evidence="1">Uncharacterized protein</fullName>
    </submittedName>
</protein>
<organism evidence="1 2">
    <name type="scientific">Auriscalpium vulgare</name>
    <dbReference type="NCBI Taxonomy" id="40419"/>
    <lineage>
        <taxon>Eukaryota</taxon>
        <taxon>Fungi</taxon>
        <taxon>Dikarya</taxon>
        <taxon>Basidiomycota</taxon>
        <taxon>Agaricomycotina</taxon>
        <taxon>Agaricomycetes</taxon>
        <taxon>Russulales</taxon>
        <taxon>Auriscalpiaceae</taxon>
        <taxon>Auriscalpium</taxon>
    </lineage>
</organism>
<gene>
    <name evidence="1" type="ORF">FA95DRAFT_1573736</name>
</gene>
<reference evidence="1" key="1">
    <citation type="submission" date="2021-02" db="EMBL/GenBank/DDBJ databases">
        <authorList>
            <consortium name="DOE Joint Genome Institute"/>
            <person name="Ahrendt S."/>
            <person name="Looney B.P."/>
            <person name="Miyauchi S."/>
            <person name="Morin E."/>
            <person name="Drula E."/>
            <person name="Courty P.E."/>
            <person name="Chicoki N."/>
            <person name="Fauchery L."/>
            <person name="Kohler A."/>
            <person name="Kuo A."/>
            <person name="Labutti K."/>
            <person name="Pangilinan J."/>
            <person name="Lipzen A."/>
            <person name="Riley R."/>
            <person name="Andreopoulos W."/>
            <person name="He G."/>
            <person name="Johnson J."/>
            <person name="Barry K.W."/>
            <person name="Grigoriev I.V."/>
            <person name="Nagy L."/>
            <person name="Hibbett D."/>
            <person name="Henrissat B."/>
            <person name="Matheny P.B."/>
            <person name="Labbe J."/>
            <person name="Martin F."/>
        </authorList>
    </citation>
    <scope>NUCLEOTIDE SEQUENCE</scope>
    <source>
        <strain evidence="1">FP105234-sp</strain>
    </source>
</reference>
<comment type="caution">
    <text evidence="1">The sequence shown here is derived from an EMBL/GenBank/DDBJ whole genome shotgun (WGS) entry which is preliminary data.</text>
</comment>
<name>A0ACB8RNM1_9AGAM</name>
<keyword evidence="2" id="KW-1185">Reference proteome</keyword>
<reference evidence="1" key="2">
    <citation type="journal article" date="2022" name="New Phytol.">
        <title>Evolutionary transition to the ectomycorrhizal habit in the genomes of a hyperdiverse lineage of mushroom-forming fungi.</title>
        <authorList>
            <person name="Looney B."/>
            <person name="Miyauchi S."/>
            <person name="Morin E."/>
            <person name="Drula E."/>
            <person name="Courty P.E."/>
            <person name="Kohler A."/>
            <person name="Kuo A."/>
            <person name="LaButti K."/>
            <person name="Pangilinan J."/>
            <person name="Lipzen A."/>
            <person name="Riley R."/>
            <person name="Andreopoulos W."/>
            <person name="He G."/>
            <person name="Johnson J."/>
            <person name="Nolan M."/>
            <person name="Tritt A."/>
            <person name="Barry K.W."/>
            <person name="Grigoriev I.V."/>
            <person name="Nagy L.G."/>
            <person name="Hibbett D."/>
            <person name="Henrissat B."/>
            <person name="Matheny P.B."/>
            <person name="Labbe J."/>
            <person name="Martin F.M."/>
        </authorList>
    </citation>
    <scope>NUCLEOTIDE SEQUENCE</scope>
    <source>
        <strain evidence="1">FP105234-sp</strain>
    </source>
</reference>
<dbReference type="EMBL" id="MU275948">
    <property type="protein sequence ID" value="KAI0045584.1"/>
    <property type="molecule type" value="Genomic_DNA"/>
</dbReference>
<proteinExistence type="predicted"/>
<accession>A0ACB8RNM1</accession>
<dbReference type="Proteomes" id="UP000814033">
    <property type="component" value="Unassembled WGS sequence"/>
</dbReference>
<evidence type="ECO:0000313" key="1">
    <source>
        <dbReference type="EMBL" id="KAI0045584.1"/>
    </source>
</evidence>
<evidence type="ECO:0000313" key="2">
    <source>
        <dbReference type="Proteomes" id="UP000814033"/>
    </source>
</evidence>